<organism evidence="2 3">
    <name type="scientific">Clostridium septicum</name>
    <dbReference type="NCBI Taxonomy" id="1504"/>
    <lineage>
        <taxon>Bacteria</taxon>
        <taxon>Bacillati</taxon>
        <taxon>Bacillota</taxon>
        <taxon>Clostridia</taxon>
        <taxon>Eubacteriales</taxon>
        <taxon>Clostridiaceae</taxon>
        <taxon>Clostridium</taxon>
    </lineage>
</organism>
<evidence type="ECO:0000256" key="1">
    <source>
        <dbReference type="SAM" id="Phobius"/>
    </source>
</evidence>
<keyword evidence="1" id="KW-1133">Transmembrane helix</keyword>
<name>A0A9N7JKS5_CLOSE</name>
<keyword evidence="1" id="KW-0812">Transmembrane</keyword>
<evidence type="ECO:0000313" key="2">
    <source>
        <dbReference type="EMBL" id="AYE33860.1"/>
    </source>
</evidence>
<feature type="transmembrane region" description="Helical" evidence="1">
    <location>
        <begin position="40"/>
        <end position="58"/>
    </location>
</feature>
<feature type="transmembrane region" description="Helical" evidence="1">
    <location>
        <begin position="6"/>
        <end position="24"/>
    </location>
</feature>
<protein>
    <submittedName>
        <fullName evidence="2">Uncharacterized protein</fullName>
    </submittedName>
</protein>
<dbReference type="EMBL" id="CP023671">
    <property type="protein sequence ID" value="AYE33860.1"/>
    <property type="molecule type" value="Genomic_DNA"/>
</dbReference>
<dbReference type="KEGG" id="csep:CP523_04910"/>
<sequence>MYYIPYLVIFLGLIFSLLILINHYEKQKSLPSKFIDKQKYFHYMNILFLFVGSIYIILGLLSLFNILSINILTTLTSITTISYLIKMLSITKKYGQQKNNC</sequence>
<gene>
    <name evidence="2" type="ORF">CP523_04910</name>
</gene>
<proteinExistence type="predicted"/>
<accession>A0A9N7JKS5</accession>
<dbReference type="Proteomes" id="UP000280586">
    <property type="component" value="Chromosome"/>
</dbReference>
<evidence type="ECO:0000313" key="3">
    <source>
        <dbReference type="Proteomes" id="UP000280586"/>
    </source>
</evidence>
<dbReference type="AlphaFoldDB" id="A0A9N7JKS5"/>
<feature type="transmembrane region" description="Helical" evidence="1">
    <location>
        <begin position="64"/>
        <end position="85"/>
    </location>
</feature>
<keyword evidence="1" id="KW-0472">Membrane</keyword>
<reference evidence="2 3" key="1">
    <citation type="submission" date="2017-09" db="EMBL/GenBank/DDBJ databases">
        <authorList>
            <person name="Thomas P."/>
            <person name="Seyboldt C."/>
        </authorList>
    </citation>
    <scope>NUCLEOTIDE SEQUENCE [LARGE SCALE GENOMIC DNA]</scope>
    <source>
        <strain evidence="2 3">DSM 7534</strain>
    </source>
</reference>